<comment type="subcellular location">
    <subcellularLocation>
        <location evidence="1 6">Nucleus</location>
    </subcellularLocation>
</comment>
<dbReference type="FunFam" id="2.60.120.1030:FF:000001">
    <property type="entry name" value="Protein CLP1 homolog 5"/>
    <property type="match status" value="1"/>
</dbReference>
<evidence type="ECO:0000313" key="11">
    <source>
        <dbReference type="Proteomes" id="UP001165121"/>
    </source>
</evidence>
<comment type="caution">
    <text evidence="10">The sequence shown here is derived from an EMBL/GenBank/DDBJ whole genome shotgun (WGS) entry which is preliminary data.</text>
</comment>
<dbReference type="FunFam" id="3.40.50.300:FF:002526">
    <property type="entry name" value="Protein CLP1 homolog"/>
    <property type="match status" value="1"/>
</dbReference>
<dbReference type="GO" id="GO:0051731">
    <property type="term" value="F:polynucleotide 5'-hydroxyl-kinase activity"/>
    <property type="evidence" value="ECO:0007669"/>
    <property type="project" value="InterPro"/>
</dbReference>
<evidence type="ECO:0000256" key="1">
    <source>
        <dbReference type="ARBA" id="ARBA00004123"/>
    </source>
</evidence>
<evidence type="ECO:0000256" key="2">
    <source>
        <dbReference type="ARBA" id="ARBA00022664"/>
    </source>
</evidence>
<dbReference type="PANTHER" id="PTHR12755:SF6">
    <property type="entry name" value="POLYRIBONUCLEOTIDE 5'-HYDROXYL-KINASE CLP1"/>
    <property type="match status" value="1"/>
</dbReference>
<organism evidence="10 11">
    <name type="scientific">Phytophthora fragariaefolia</name>
    <dbReference type="NCBI Taxonomy" id="1490495"/>
    <lineage>
        <taxon>Eukaryota</taxon>
        <taxon>Sar</taxon>
        <taxon>Stramenopiles</taxon>
        <taxon>Oomycota</taxon>
        <taxon>Peronosporomycetes</taxon>
        <taxon>Peronosporales</taxon>
        <taxon>Peronosporaceae</taxon>
        <taxon>Phytophthora</taxon>
    </lineage>
</organism>
<dbReference type="InterPro" id="IPR038239">
    <property type="entry name" value="Clp1_N_sf"/>
</dbReference>
<dbReference type="AlphaFoldDB" id="A0A9W6XWN7"/>
<dbReference type="GO" id="GO:0006388">
    <property type="term" value="P:tRNA splicing, via endonucleolytic cleavage and ligation"/>
    <property type="evidence" value="ECO:0007669"/>
    <property type="project" value="TreeGrafter"/>
</dbReference>
<dbReference type="EMBL" id="BSXT01002049">
    <property type="protein sequence ID" value="GMF46830.1"/>
    <property type="molecule type" value="Genomic_DNA"/>
</dbReference>
<keyword evidence="11" id="KW-1185">Reference proteome</keyword>
<dbReference type="InterPro" id="IPR038238">
    <property type="entry name" value="Clp1_C_sf"/>
</dbReference>
<evidence type="ECO:0000256" key="6">
    <source>
        <dbReference type="HAMAP-Rule" id="MF_03035"/>
    </source>
</evidence>
<dbReference type="Gene3D" id="3.40.50.300">
    <property type="entry name" value="P-loop containing nucleotide triphosphate hydrolases"/>
    <property type="match status" value="1"/>
</dbReference>
<dbReference type="Gene3D" id="2.60.120.1030">
    <property type="entry name" value="Clp1, DNA binding domain"/>
    <property type="match status" value="1"/>
</dbReference>
<dbReference type="Pfam" id="PF16575">
    <property type="entry name" value="CLP1_P"/>
    <property type="match status" value="1"/>
</dbReference>
<feature type="binding site" evidence="6">
    <location>
        <begin position="117"/>
        <end position="122"/>
    </location>
    <ligand>
        <name>ATP</name>
        <dbReference type="ChEBI" id="CHEBI:30616"/>
    </ligand>
</feature>
<comment type="similarity">
    <text evidence="6">Belongs to the Clp1 family. Clp1 subfamily.</text>
</comment>
<evidence type="ECO:0000256" key="5">
    <source>
        <dbReference type="ARBA" id="ARBA00023242"/>
    </source>
</evidence>
<dbReference type="OrthoDB" id="258143at2759"/>
<evidence type="ECO:0000256" key="4">
    <source>
        <dbReference type="ARBA" id="ARBA00022840"/>
    </source>
</evidence>
<proteinExistence type="inferred from homology"/>
<feature type="domain" description="Clp1 P-loop" evidence="9">
    <location>
        <begin position="114"/>
        <end position="307"/>
    </location>
</feature>
<evidence type="ECO:0000313" key="10">
    <source>
        <dbReference type="EMBL" id="GMF46830.1"/>
    </source>
</evidence>
<dbReference type="InterPro" id="IPR032324">
    <property type="entry name" value="Clp1_N"/>
</dbReference>
<feature type="binding site" evidence="6">
    <location>
        <position position="55"/>
    </location>
    <ligand>
        <name>ATP</name>
        <dbReference type="ChEBI" id="CHEBI:30616"/>
    </ligand>
</feature>
<dbReference type="Gene3D" id="2.40.30.330">
    <property type="entry name" value="Pre-mRNA cleavage complex subunit Clp1, C-terminal domain"/>
    <property type="match status" value="1"/>
</dbReference>
<name>A0A9W6XWN7_9STRA</name>
<dbReference type="InterPro" id="IPR045116">
    <property type="entry name" value="Clp1/Grc3"/>
</dbReference>
<dbReference type="HAMAP" id="MF_03035">
    <property type="entry name" value="Clp1"/>
    <property type="match status" value="1"/>
</dbReference>
<comment type="function">
    <text evidence="6">Required for endonucleolytic cleavage during polyadenylation-dependent pre-mRNA 3'-end formation.</text>
</comment>
<gene>
    <name evidence="10" type="ORF">Pfra01_001739900</name>
</gene>
<dbReference type="InterPro" id="IPR028606">
    <property type="entry name" value="Clp1"/>
</dbReference>
<keyword evidence="2 6" id="KW-0507">mRNA processing</keyword>
<accession>A0A9W6XWN7</accession>
<sequence length="464" mass="50682">MSAAPCSEVVLAREGEYRVEVPPHAEVGIRLKSGSAELFGVELAIDREYAFRDRKLAIFTWYGCTLEVRGAPEVAYTSEETPMDSYLNIHAQLQRRRELAKAKRAAGPRVLVCGPQDSGKSTLTQILANYALRLGEKPTLVELDVGQGCLSVSGTLAASPLDMNSLSVEEDFILTNPLAFFYGHAAASENVELFRFQQQQLARAVKRRLANDEEVNASGCVVNTCGWVDGTGFDLLVQAIKDFEVDVVLVIGQDRLYSRLQSTLTGANANGVERSIVKLARSGGVVPLNNKLRSAARISCIREYFYGAHSLSVAIPTLSPCINEFSFDDVSFYAIKDMKVSDVMLPVGQVETQTDRLRVVPVEKTADLGHSLAAVAHPRHGQDASSSSSTDLSWLLSAPAAGFVFMYVLRSSSSSSCIRLRCLNFYAEYSKEVRMAEQKLVLLVPSPGPLPSCNLLVGSIKWME</sequence>
<dbReference type="Proteomes" id="UP001165121">
    <property type="component" value="Unassembled WGS sequence"/>
</dbReference>
<evidence type="ECO:0000259" key="8">
    <source>
        <dbReference type="Pfam" id="PF16573"/>
    </source>
</evidence>
<dbReference type="InterPro" id="IPR010655">
    <property type="entry name" value="Clp1_C"/>
</dbReference>
<dbReference type="GO" id="GO:0031124">
    <property type="term" value="P:mRNA 3'-end processing"/>
    <property type="evidence" value="ECO:0007669"/>
    <property type="project" value="UniProtKB-UniRule"/>
</dbReference>
<dbReference type="GO" id="GO:0005849">
    <property type="term" value="C:mRNA cleavage factor complex"/>
    <property type="evidence" value="ECO:0007669"/>
    <property type="project" value="InterPro"/>
</dbReference>
<feature type="domain" description="Clp1 N-terminal" evidence="8">
    <location>
        <begin position="11"/>
        <end position="99"/>
    </location>
</feature>
<dbReference type="InterPro" id="IPR032319">
    <property type="entry name" value="CLP1_P"/>
</dbReference>
<evidence type="ECO:0000259" key="7">
    <source>
        <dbReference type="Pfam" id="PF06807"/>
    </source>
</evidence>
<dbReference type="GO" id="GO:0005524">
    <property type="term" value="F:ATP binding"/>
    <property type="evidence" value="ECO:0007669"/>
    <property type="project" value="UniProtKB-UniRule"/>
</dbReference>
<evidence type="ECO:0000259" key="9">
    <source>
        <dbReference type="Pfam" id="PF16575"/>
    </source>
</evidence>
<keyword evidence="5 6" id="KW-0539">Nucleus</keyword>
<dbReference type="SUPFAM" id="SSF52540">
    <property type="entry name" value="P-loop containing nucleoside triphosphate hydrolases"/>
    <property type="match status" value="1"/>
</dbReference>
<protein>
    <recommendedName>
        <fullName evidence="6">Protein CLP1 homolog</fullName>
    </recommendedName>
</protein>
<keyword evidence="4 6" id="KW-0067">ATP-binding</keyword>
<dbReference type="Pfam" id="PF06807">
    <property type="entry name" value="Clp1"/>
    <property type="match status" value="1"/>
</dbReference>
<dbReference type="PANTHER" id="PTHR12755">
    <property type="entry name" value="CLEAVAGE/POLYADENYLATION FACTOR IA SUBUNIT CLP1P"/>
    <property type="match status" value="1"/>
</dbReference>
<dbReference type="InterPro" id="IPR027417">
    <property type="entry name" value="P-loop_NTPase"/>
</dbReference>
<reference evidence="10" key="1">
    <citation type="submission" date="2023-04" db="EMBL/GenBank/DDBJ databases">
        <title>Phytophthora fragariaefolia NBRC 109709.</title>
        <authorList>
            <person name="Ichikawa N."/>
            <person name="Sato H."/>
            <person name="Tonouchi N."/>
        </authorList>
    </citation>
    <scope>NUCLEOTIDE SEQUENCE</scope>
    <source>
        <strain evidence="10">NBRC 109709</strain>
    </source>
</reference>
<evidence type="ECO:0000256" key="3">
    <source>
        <dbReference type="ARBA" id="ARBA00022741"/>
    </source>
</evidence>
<dbReference type="Pfam" id="PF16573">
    <property type="entry name" value="CLP1_N"/>
    <property type="match status" value="1"/>
</dbReference>
<keyword evidence="3 6" id="KW-0547">Nucleotide-binding</keyword>
<feature type="binding site" evidence="6">
    <location>
        <position position="16"/>
    </location>
    <ligand>
        <name>ATP</name>
        <dbReference type="ChEBI" id="CHEBI:30616"/>
    </ligand>
</feature>
<dbReference type="CDD" id="cd01983">
    <property type="entry name" value="SIMIBI"/>
    <property type="match status" value="1"/>
</dbReference>
<feature type="domain" description="Clp1 C-terminal" evidence="7">
    <location>
        <begin position="318"/>
        <end position="406"/>
    </location>
</feature>